<dbReference type="Proteomes" id="UP000430345">
    <property type="component" value="Unassembled WGS sequence"/>
</dbReference>
<dbReference type="EMBL" id="WHJC01000163">
    <property type="protein sequence ID" value="MPQ44175.1"/>
    <property type="molecule type" value="Genomic_DNA"/>
</dbReference>
<keyword evidence="3" id="KW-0472">Membrane</keyword>
<gene>
    <name evidence="4" type="ORF">GBZ86_10415</name>
</gene>
<dbReference type="AlphaFoldDB" id="A0A6I1ML93"/>
<comment type="caution">
    <text evidence="4">The sequence shown here is derived from an EMBL/GenBank/DDBJ whole genome shotgun (WGS) entry which is preliminary data.</text>
</comment>
<reference evidence="4 5" key="1">
    <citation type="submission" date="2019-10" db="EMBL/GenBank/DDBJ databases">
        <title>The Genome Sequence of Clostridium tarantellae Isolated from Fish Brain.</title>
        <authorList>
            <person name="Bano L."/>
            <person name="Kiel M."/>
            <person name="Sales G."/>
            <person name="Doxey A.C."/>
            <person name="Mansfield M.J."/>
            <person name="Schiavone M."/>
            <person name="Rossetto O."/>
            <person name="Pirazzini M."/>
            <person name="Dobrindt U."/>
            <person name="Montecucco C."/>
        </authorList>
    </citation>
    <scope>NUCLEOTIDE SEQUENCE [LARGE SCALE GENOMIC DNA]</scope>
    <source>
        <strain evidence="4 5">DSM 3997</strain>
    </source>
</reference>
<feature type="transmembrane region" description="Helical" evidence="3">
    <location>
        <begin position="145"/>
        <end position="166"/>
    </location>
</feature>
<dbReference type="RefSeq" id="WP_152890426.1">
    <property type="nucleotide sequence ID" value="NZ_WHJC01000163.1"/>
</dbReference>
<protein>
    <recommendedName>
        <fullName evidence="6">ECF transporter S component</fullName>
    </recommendedName>
</protein>
<keyword evidence="5" id="KW-1185">Reference proteome</keyword>
<sequence>MKKYNTKRLVNISLFAAICFIGTWIHFPINIGGGTSMIHLGTTAIFLAAIFLGEDAAWAGAIGCALFDATNPQFAAWVIPTFILKGLTGYVAGKIAYLNNSKGKNFKFNILAFIVAGLVSLLGYFIVNWFVFVGFYGALLKMTTSIITTTIAIIISIPLVSIKPIVNKAIGNNR</sequence>
<organism evidence="4 5">
    <name type="scientific">Clostridium tarantellae</name>
    <dbReference type="NCBI Taxonomy" id="39493"/>
    <lineage>
        <taxon>Bacteria</taxon>
        <taxon>Bacillati</taxon>
        <taxon>Bacillota</taxon>
        <taxon>Clostridia</taxon>
        <taxon>Eubacteriales</taxon>
        <taxon>Clostridiaceae</taxon>
        <taxon>Clostridium</taxon>
    </lineage>
</organism>
<feature type="transmembrane region" description="Helical" evidence="3">
    <location>
        <begin position="12"/>
        <end position="32"/>
    </location>
</feature>
<dbReference type="PANTHER" id="PTHR37815">
    <property type="entry name" value="UPF0397 PROTEIN BC_2624-RELATED"/>
    <property type="match status" value="1"/>
</dbReference>
<dbReference type="GO" id="GO:0016020">
    <property type="term" value="C:membrane"/>
    <property type="evidence" value="ECO:0007669"/>
    <property type="project" value="InterPro"/>
</dbReference>
<feature type="transmembrane region" description="Helical" evidence="3">
    <location>
        <begin position="110"/>
        <end position="139"/>
    </location>
</feature>
<name>A0A6I1ML93_9CLOT</name>
<keyword evidence="2 3" id="KW-1133">Transmembrane helix</keyword>
<dbReference type="InterPro" id="IPR009825">
    <property type="entry name" value="ECF_substrate-spec-like"/>
</dbReference>
<evidence type="ECO:0000313" key="4">
    <source>
        <dbReference type="EMBL" id="MPQ44175.1"/>
    </source>
</evidence>
<dbReference type="Gene3D" id="1.10.1760.20">
    <property type="match status" value="1"/>
</dbReference>
<evidence type="ECO:0000256" key="2">
    <source>
        <dbReference type="ARBA" id="ARBA00022989"/>
    </source>
</evidence>
<dbReference type="Pfam" id="PF07155">
    <property type="entry name" value="ECF-ribofla_trS"/>
    <property type="match status" value="1"/>
</dbReference>
<evidence type="ECO:0000256" key="3">
    <source>
        <dbReference type="SAM" id="Phobius"/>
    </source>
</evidence>
<dbReference type="PANTHER" id="PTHR37815:SF3">
    <property type="entry name" value="UPF0397 PROTEIN SPR0429"/>
    <property type="match status" value="1"/>
</dbReference>
<evidence type="ECO:0008006" key="6">
    <source>
        <dbReference type="Google" id="ProtNLM"/>
    </source>
</evidence>
<evidence type="ECO:0000313" key="5">
    <source>
        <dbReference type="Proteomes" id="UP000430345"/>
    </source>
</evidence>
<feature type="transmembrane region" description="Helical" evidence="3">
    <location>
        <begin position="74"/>
        <end position="98"/>
    </location>
</feature>
<dbReference type="OrthoDB" id="411368at2"/>
<evidence type="ECO:0000256" key="1">
    <source>
        <dbReference type="ARBA" id="ARBA00022692"/>
    </source>
</evidence>
<proteinExistence type="predicted"/>
<keyword evidence="1 3" id="KW-0812">Transmembrane</keyword>
<accession>A0A6I1ML93</accession>